<proteinExistence type="inferred from homology"/>
<dbReference type="InterPro" id="IPR003425">
    <property type="entry name" value="CCB3/YggT"/>
</dbReference>
<protein>
    <submittedName>
        <fullName evidence="3">YggT family protein</fullName>
    </submittedName>
</protein>
<feature type="transmembrane region" description="Helical" evidence="2">
    <location>
        <begin position="149"/>
        <end position="170"/>
    </location>
</feature>
<dbReference type="Pfam" id="PF02325">
    <property type="entry name" value="CCB3_YggT"/>
    <property type="match status" value="2"/>
</dbReference>
<keyword evidence="2" id="KW-0472">Membrane</keyword>
<evidence type="ECO:0000313" key="4">
    <source>
        <dbReference type="Proteomes" id="UP000315889"/>
    </source>
</evidence>
<dbReference type="GO" id="GO:0016020">
    <property type="term" value="C:membrane"/>
    <property type="evidence" value="ECO:0007669"/>
    <property type="project" value="InterPro"/>
</dbReference>
<evidence type="ECO:0000256" key="2">
    <source>
        <dbReference type="SAM" id="Phobius"/>
    </source>
</evidence>
<dbReference type="PANTHER" id="PTHR33219">
    <property type="entry name" value="YLMG HOMOLOG PROTEIN 2, CHLOROPLASTIC"/>
    <property type="match status" value="1"/>
</dbReference>
<keyword evidence="2" id="KW-1133">Transmembrane helix</keyword>
<sequence>MSGGLINIIRLVIDLYATVILVRLLLQLVQADFFNPISQTIFKVTAPIVEPLHKIFPTFGKFNTAALAAAILVKWSFFIIWFGFQSALPNQLIPLLLVAAVSLIGTLIQIYFYGILIVAISSWVGTTNHPTVRLVNQVIDPYMKPFRSVIPPIGMIDISPMVAILVLMVARAQVLPALNGIF</sequence>
<gene>
    <name evidence="3" type="ORF">EVB03_09975</name>
</gene>
<comment type="caution">
    <text evidence="3">The sequence shown here is derived from an EMBL/GenBank/DDBJ whole genome shotgun (WGS) entry which is preliminary data.</text>
</comment>
<dbReference type="PANTHER" id="PTHR33219:SF14">
    <property type="entry name" value="PROTEIN COFACTOR ASSEMBLY OF COMPLEX C SUBUNIT B CCB3, CHLOROPLASTIC-RELATED"/>
    <property type="match status" value="1"/>
</dbReference>
<feature type="transmembrane region" description="Helical" evidence="2">
    <location>
        <begin position="96"/>
        <end position="124"/>
    </location>
</feature>
<dbReference type="AlphaFoldDB" id="A0A520MB70"/>
<organism evidence="3 4">
    <name type="scientific">SAR92 clade bacterium</name>
    <dbReference type="NCBI Taxonomy" id="2315479"/>
    <lineage>
        <taxon>Bacteria</taxon>
        <taxon>Pseudomonadati</taxon>
        <taxon>Pseudomonadota</taxon>
        <taxon>Gammaproteobacteria</taxon>
        <taxon>Cellvibrionales</taxon>
        <taxon>Porticoccaceae</taxon>
        <taxon>SAR92 clade</taxon>
    </lineage>
</organism>
<evidence type="ECO:0000256" key="1">
    <source>
        <dbReference type="ARBA" id="ARBA00010894"/>
    </source>
</evidence>
<feature type="transmembrane region" description="Helical" evidence="2">
    <location>
        <begin position="65"/>
        <end position="84"/>
    </location>
</feature>
<accession>A0A520MB70</accession>
<comment type="similarity">
    <text evidence="1">Belongs to the YggT family.</text>
</comment>
<feature type="transmembrane region" description="Helical" evidence="2">
    <location>
        <begin position="7"/>
        <end position="26"/>
    </location>
</feature>
<keyword evidence="2" id="KW-0812">Transmembrane</keyword>
<dbReference type="EMBL" id="SHBP01000030">
    <property type="protein sequence ID" value="RZO18467.1"/>
    <property type="molecule type" value="Genomic_DNA"/>
</dbReference>
<dbReference type="Proteomes" id="UP000315889">
    <property type="component" value="Unassembled WGS sequence"/>
</dbReference>
<evidence type="ECO:0000313" key="3">
    <source>
        <dbReference type="EMBL" id="RZO18467.1"/>
    </source>
</evidence>
<reference evidence="3 4" key="1">
    <citation type="submission" date="2019-02" db="EMBL/GenBank/DDBJ databases">
        <title>Prokaryotic population dynamics and viral predation in marine succession experiment using metagenomics: the confinement effect.</title>
        <authorList>
            <person name="Haro-Moreno J.M."/>
            <person name="Rodriguez-Valera F."/>
            <person name="Lopez-Perez M."/>
        </authorList>
    </citation>
    <scope>NUCLEOTIDE SEQUENCE [LARGE SCALE GENOMIC DNA]</scope>
    <source>
        <strain evidence="3">MED-G170</strain>
    </source>
</reference>
<name>A0A520MB70_9GAMM</name>